<evidence type="ECO:0000313" key="7">
    <source>
        <dbReference type="Proteomes" id="UP001215280"/>
    </source>
</evidence>
<dbReference type="PROSITE" id="PS50865">
    <property type="entry name" value="ZF_MYND_2"/>
    <property type="match status" value="1"/>
</dbReference>
<organism evidence="6 7">
    <name type="scientific">Mycena maculata</name>
    <dbReference type="NCBI Taxonomy" id="230809"/>
    <lineage>
        <taxon>Eukaryota</taxon>
        <taxon>Fungi</taxon>
        <taxon>Dikarya</taxon>
        <taxon>Basidiomycota</taxon>
        <taxon>Agaricomycotina</taxon>
        <taxon>Agaricomycetes</taxon>
        <taxon>Agaricomycetidae</taxon>
        <taxon>Agaricales</taxon>
        <taxon>Marasmiineae</taxon>
        <taxon>Mycenaceae</taxon>
        <taxon>Mycena</taxon>
    </lineage>
</organism>
<evidence type="ECO:0000256" key="3">
    <source>
        <dbReference type="ARBA" id="ARBA00022833"/>
    </source>
</evidence>
<dbReference type="InterPro" id="IPR002893">
    <property type="entry name" value="Znf_MYND"/>
</dbReference>
<keyword evidence="1" id="KW-0479">Metal-binding</keyword>
<sequence>MAFAAVPVMFPQMQDALTQPERWNSNWENITRNIDRLEPSVLVDSLAVPFAAQPLRRDASLLEHQGILSNLCRTQALLTGAALTYFADANLEERWMKADPDLRGKHILIGLSNACSIARNLHDARVYCGRELTLSHLRSDGRTVLDLLNAVILPEVAMPKEPKLIPHSAWDAFAAAQARGSPNDSEKYALASILTLRTKLICHVIHATLNSFIGVELPKVAVAKYNKKNNPGEPFLGREFGQSVAENMLGVAGAKAQAKENKAAWKERQRGRTEYCSYGGCSKANDGSAKFARCKTCWDNMQREILYCSTECQKADWKPHHKSICGKPLTFEAVSKPPPPIPPRSMPAPQIGPAVGDHKRSPSLIVQIARLNLNPKLDYVTRIGTEETNLDFPDPEAQALFRQCREKAMTTGDKQSIAIMAHFICWMTLDNPRFQIAAIVEQLKKEYVFDELPRAIHEMQQRQNKDPFRRPPLLARMSPQNWVNFCKGMNVNRQVVLEL</sequence>
<accession>A0AAD7P2K2</accession>
<keyword evidence="7" id="KW-1185">Reference proteome</keyword>
<comment type="caution">
    <text evidence="6">The sequence shown here is derived from an EMBL/GenBank/DDBJ whole genome shotgun (WGS) entry which is preliminary data.</text>
</comment>
<dbReference type="Gene3D" id="6.10.140.2220">
    <property type="match status" value="1"/>
</dbReference>
<gene>
    <name evidence="6" type="ORF">DFH07DRAFT_787410</name>
</gene>
<dbReference type="Proteomes" id="UP001215280">
    <property type="component" value="Unassembled WGS sequence"/>
</dbReference>
<feature type="domain" description="MYND-type" evidence="5">
    <location>
        <begin position="281"/>
        <end position="325"/>
    </location>
</feature>
<evidence type="ECO:0000313" key="6">
    <source>
        <dbReference type="EMBL" id="KAJ7785310.1"/>
    </source>
</evidence>
<dbReference type="Pfam" id="PF01753">
    <property type="entry name" value="zf-MYND"/>
    <property type="match status" value="1"/>
</dbReference>
<proteinExistence type="predicted"/>
<name>A0AAD7P2K2_9AGAR</name>
<evidence type="ECO:0000259" key="5">
    <source>
        <dbReference type="PROSITE" id="PS50865"/>
    </source>
</evidence>
<keyword evidence="3" id="KW-0862">Zinc</keyword>
<keyword evidence="2 4" id="KW-0863">Zinc-finger</keyword>
<protein>
    <recommendedName>
        <fullName evidence="5">MYND-type domain-containing protein</fullName>
    </recommendedName>
</protein>
<evidence type="ECO:0000256" key="2">
    <source>
        <dbReference type="ARBA" id="ARBA00022771"/>
    </source>
</evidence>
<reference evidence="6" key="1">
    <citation type="submission" date="2023-03" db="EMBL/GenBank/DDBJ databases">
        <title>Massive genome expansion in bonnet fungi (Mycena s.s.) driven by repeated elements and novel gene families across ecological guilds.</title>
        <authorList>
            <consortium name="Lawrence Berkeley National Laboratory"/>
            <person name="Harder C.B."/>
            <person name="Miyauchi S."/>
            <person name="Viragh M."/>
            <person name="Kuo A."/>
            <person name="Thoen E."/>
            <person name="Andreopoulos B."/>
            <person name="Lu D."/>
            <person name="Skrede I."/>
            <person name="Drula E."/>
            <person name="Henrissat B."/>
            <person name="Morin E."/>
            <person name="Kohler A."/>
            <person name="Barry K."/>
            <person name="LaButti K."/>
            <person name="Morin E."/>
            <person name="Salamov A."/>
            <person name="Lipzen A."/>
            <person name="Mereny Z."/>
            <person name="Hegedus B."/>
            <person name="Baldrian P."/>
            <person name="Stursova M."/>
            <person name="Weitz H."/>
            <person name="Taylor A."/>
            <person name="Grigoriev I.V."/>
            <person name="Nagy L.G."/>
            <person name="Martin F."/>
            <person name="Kauserud H."/>
        </authorList>
    </citation>
    <scope>NUCLEOTIDE SEQUENCE</scope>
    <source>
        <strain evidence="6">CBHHK188m</strain>
    </source>
</reference>
<dbReference type="SUPFAM" id="SSF144232">
    <property type="entry name" value="HIT/MYND zinc finger-like"/>
    <property type="match status" value="1"/>
</dbReference>
<evidence type="ECO:0000256" key="1">
    <source>
        <dbReference type="ARBA" id="ARBA00022723"/>
    </source>
</evidence>
<dbReference type="GO" id="GO:0008270">
    <property type="term" value="F:zinc ion binding"/>
    <property type="evidence" value="ECO:0007669"/>
    <property type="project" value="UniProtKB-KW"/>
</dbReference>
<evidence type="ECO:0000256" key="4">
    <source>
        <dbReference type="PROSITE-ProRule" id="PRU00134"/>
    </source>
</evidence>
<dbReference type="EMBL" id="JARJLG010000001">
    <property type="protein sequence ID" value="KAJ7785310.1"/>
    <property type="molecule type" value="Genomic_DNA"/>
</dbReference>
<dbReference type="AlphaFoldDB" id="A0AAD7P2K2"/>